<dbReference type="STRING" id="13706.A0A1X2H8A3"/>
<dbReference type="InterPro" id="IPR011993">
    <property type="entry name" value="PH-like_dom_sf"/>
</dbReference>
<feature type="compositionally biased region" description="Low complexity" evidence="8">
    <location>
        <begin position="505"/>
        <end position="554"/>
    </location>
</feature>
<name>A0A1X2H8A3_SYNRA</name>
<keyword evidence="3" id="KW-0328">Glycosyltransferase</keyword>
<dbReference type="InterPro" id="IPR010610">
    <property type="entry name" value="EryCIII-like_C"/>
</dbReference>
<dbReference type="OrthoDB" id="10261837at2759"/>
<feature type="compositionally biased region" description="Polar residues" evidence="8">
    <location>
        <begin position="76"/>
        <end position="85"/>
    </location>
</feature>
<dbReference type="InterPro" id="IPR004276">
    <property type="entry name" value="GlycoTrans_28_N"/>
</dbReference>
<comment type="catalytic activity">
    <reaction evidence="7">
        <text>a sterol + UDP-alpha-D-glucose = a sterol 3-beta-D-glucoside + UDP + H(+)</text>
        <dbReference type="Rhea" id="RHEA:22724"/>
        <dbReference type="ChEBI" id="CHEBI:15378"/>
        <dbReference type="ChEBI" id="CHEBI:15889"/>
        <dbReference type="ChEBI" id="CHEBI:37424"/>
        <dbReference type="ChEBI" id="CHEBI:58223"/>
        <dbReference type="ChEBI" id="CHEBI:58885"/>
        <dbReference type="EC" id="2.4.1.173"/>
    </reaction>
    <physiologicalReaction direction="left-to-right" evidence="7">
        <dbReference type="Rhea" id="RHEA:22725"/>
    </physiologicalReaction>
</comment>
<accession>A0A1X2H8A3</accession>
<keyword evidence="11" id="KW-1185">Reference proteome</keyword>
<feature type="region of interest" description="Disordered" evidence="8">
    <location>
        <begin position="76"/>
        <end position="104"/>
    </location>
</feature>
<dbReference type="OMA" id="DYYFAFF"/>
<dbReference type="AlphaFoldDB" id="A0A1X2H8A3"/>
<dbReference type="FunFam" id="3.40.50.2000:FF:000029">
    <property type="entry name" value="Sterol 3-beta-glucosyltransferase"/>
    <property type="match status" value="1"/>
</dbReference>
<dbReference type="GO" id="GO:0005975">
    <property type="term" value="P:carbohydrate metabolic process"/>
    <property type="evidence" value="ECO:0007669"/>
    <property type="project" value="InterPro"/>
</dbReference>
<evidence type="ECO:0000256" key="2">
    <source>
        <dbReference type="ARBA" id="ARBA00012650"/>
    </source>
</evidence>
<dbReference type="GO" id="GO:0016906">
    <property type="term" value="F:sterol 3-beta-glucosyltransferase activity"/>
    <property type="evidence" value="ECO:0007669"/>
    <property type="project" value="UniProtKB-EC"/>
</dbReference>
<dbReference type="EMBL" id="MCGN01000008">
    <property type="protein sequence ID" value="ORY94249.1"/>
    <property type="molecule type" value="Genomic_DNA"/>
</dbReference>
<evidence type="ECO:0000256" key="5">
    <source>
        <dbReference type="ARBA" id="ARBA00029843"/>
    </source>
</evidence>
<feature type="region of interest" description="Disordered" evidence="8">
    <location>
        <begin position="1"/>
        <end position="56"/>
    </location>
</feature>
<dbReference type="Pfam" id="PF00169">
    <property type="entry name" value="PH"/>
    <property type="match status" value="1"/>
</dbReference>
<feature type="region of interest" description="Disordered" evidence="8">
    <location>
        <begin position="379"/>
        <end position="593"/>
    </location>
</feature>
<dbReference type="PANTHER" id="PTHR48050:SF25">
    <property type="entry name" value="STEROL 3-BETA-GLUCOSYLTRANSFERASE"/>
    <property type="match status" value="1"/>
</dbReference>
<evidence type="ECO:0000256" key="8">
    <source>
        <dbReference type="SAM" id="MobiDB-lite"/>
    </source>
</evidence>
<dbReference type="FunFam" id="3.40.50.2000:FF:000009">
    <property type="entry name" value="Sterol 3-beta-glucosyltransferase UGT80A2"/>
    <property type="match status" value="1"/>
</dbReference>
<dbReference type="Gene3D" id="2.30.29.30">
    <property type="entry name" value="Pleckstrin-homology domain (PH domain)/Phosphotyrosine-binding domain (PTB)"/>
    <property type="match status" value="3"/>
</dbReference>
<evidence type="ECO:0000313" key="11">
    <source>
        <dbReference type="Proteomes" id="UP000242180"/>
    </source>
</evidence>
<dbReference type="Gene3D" id="3.40.50.2000">
    <property type="entry name" value="Glycogen Phosphorylase B"/>
    <property type="match status" value="2"/>
</dbReference>
<dbReference type="Pfam" id="PF03033">
    <property type="entry name" value="Glyco_transf_28"/>
    <property type="match status" value="1"/>
</dbReference>
<comment type="similarity">
    <text evidence="1">Belongs to the glycosyltransferase 28 family.</text>
</comment>
<reference evidence="10 11" key="1">
    <citation type="submission" date="2016-07" db="EMBL/GenBank/DDBJ databases">
        <title>Pervasive Adenine N6-methylation of Active Genes in Fungi.</title>
        <authorList>
            <consortium name="DOE Joint Genome Institute"/>
            <person name="Mondo S.J."/>
            <person name="Dannebaum R.O."/>
            <person name="Kuo R.C."/>
            <person name="Labutti K."/>
            <person name="Haridas S."/>
            <person name="Kuo A."/>
            <person name="Salamov A."/>
            <person name="Ahrendt S.R."/>
            <person name="Lipzen A."/>
            <person name="Sullivan W."/>
            <person name="Andreopoulos W.B."/>
            <person name="Clum A."/>
            <person name="Lindquist E."/>
            <person name="Daum C."/>
            <person name="Ramamoorthy G.K."/>
            <person name="Gryganskyi A."/>
            <person name="Culley D."/>
            <person name="Magnuson J.K."/>
            <person name="James T.Y."/>
            <person name="O'Malley M.A."/>
            <person name="Stajich J.E."/>
            <person name="Spatafora J.W."/>
            <person name="Visel A."/>
            <person name="Grigoriev I.V."/>
        </authorList>
    </citation>
    <scope>NUCLEOTIDE SEQUENCE [LARGE SCALE GENOMIC DNA]</scope>
    <source>
        <strain evidence="10 11">NRRL 2496</strain>
    </source>
</reference>
<evidence type="ECO:0000259" key="9">
    <source>
        <dbReference type="PROSITE" id="PS50003"/>
    </source>
</evidence>
<comment type="catalytic activity">
    <reaction evidence="6">
        <text>ergosterol + UDP-alpha-D-glucose = ergosteryl 3-beta-D-glucoside + UDP + H(+)</text>
        <dbReference type="Rhea" id="RHEA:61836"/>
        <dbReference type="ChEBI" id="CHEBI:15378"/>
        <dbReference type="ChEBI" id="CHEBI:16933"/>
        <dbReference type="ChEBI" id="CHEBI:52973"/>
        <dbReference type="ChEBI" id="CHEBI:58223"/>
        <dbReference type="ChEBI" id="CHEBI:58885"/>
    </reaction>
    <physiologicalReaction direction="left-to-right" evidence="6">
        <dbReference type="Rhea" id="RHEA:61837"/>
    </physiologicalReaction>
</comment>
<evidence type="ECO:0000256" key="4">
    <source>
        <dbReference type="ARBA" id="ARBA00022679"/>
    </source>
</evidence>
<dbReference type="GO" id="GO:0016125">
    <property type="term" value="P:sterol metabolic process"/>
    <property type="evidence" value="ECO:0007669"/>
    <property type="project" value="TreeGrafter"/>
</dbReference>
<evidence type="ECO:0000256" key="6">
    <source>
        <dbReference type="ARBA" id="ARBA00047886"/>
    </source>
</evidence>
<dbReference type="InterPro" id="IPR004182">
    <property type="entry name" value="GRAM"/>
</dbReference>
<dbReference type="SUPFAM" id="SSF50729">
    <property type="entry name" value="PH domain-like"/>
    <property type="match status" value="1"/>
</dbReference>
<evidence type="ECO:0000313" key="10">
    <source>
        <dbReference type="EMBL" id="ORY94249.1"/>
    </source>
</evidence>
<feature type="domain" description="PH" evidence="9">
    <location>
        <begin position="160"/>
        <end position="255"/>
    </location>
</feature>
<dbReference type="Pfam" id="PF06722">
    <property type="entry name" value="EryCIII-like_C"/>
    <property type="match status" value="1"/>
</dbReference>
<dbReference type="PROSITE" id="PS50003">
    <property type="entry name" value="PH_DOMAIN"/>
    <property type="match status" value="1"/>
</dbReference>
<dbReference type="InterPro" id="IPR001849">
    <property type="entry name" value="PH_domain"/>
</dbReference>
<dbReference type="Pfam" id="PF02893">
    <property type="entry name" value="GRAM"/>
    <property type="match status" value="2"/>
</dbReference>
<dbReference type="InParanoid" id="A0A1X2H8A3"/>
<feature type="compositionally biased region" description="Polar residues" evidence="8">
    <location>
        <begin position="422"/>
        <end position="439"/>
    </location>
</feature>
<evidence type="ECO:0000256" key="1">
    <source>
        <dbReference type="ARBA" id="ARBA00006962"/>
    </source>
</evidence>
<feature type="compositionally biased region" description="Low complexity" evidence="8">
    <location>
        <begin position="388"/>
        <end position="403"/>
    </location>
</feature>
<dbReference type="SMART" id="SM00233">
    <property type="entry name" value="PH"/>
    <property type="match status" value="1"/>
</dbReference>
<protein>
    <recommendedName>
        <fullName evidence="2">sterol 3beta-glucosyltransferase</fullName>
        <ecNumber evidence="2">2.4.1.173</ecNumber>
    </recommendedName>
    <alternativeName>
        <fullName evidence="5">Autophagy-related protein 26</fullName>
    </alternativeName>
</protein>
<feature type="compositionally biased region" description="Polar residues" evidence="8">
    <location>
        <begin position="1"/>
        <end position="30"/>
    </location>
</feature>
<comment type="caution">
    <text evidence="10">The sequence shown here is derived from an EMBL/GenBank/DDBJ whole genome shotgun (WGS) entry which is preliminary data.</text>
</comment>
<dbReference type="CDD" id="cd03784">
    <property type="entry name" value="GT1_Gtf-like"/>
    <property type="match status" value="1"/>
</dbReference>
<feature type="compositionally biased region" description="Polar residues" evidence="8">
    <location>
        <begin position="404"/>
        <end position="414"/>
    </location>
</feature>
<proteinExistence type="inferred from homology"/>
<sequence length="1277" mass="142367">MSLGDTTQSTCHSPHQTAAGLVNTTSTEPASESDKNQCCPSPETGPKQAGEDIRRKLERSYSEMSIECMDNPQSIAESTVTSPLSQQQNEDEEDEQDAEDEEDESFVAEKIRSLFGLHPSERLLGEFPCYLVRLVTLPGWLYVTNLHVCFYASLPGKENVPRKVGYLSKKNHRASPRSYRYFFELRNHVLSYYESAENKYVPLDNIDLKQVIDIRESKTRKFGFQVVGTQGRWLLAADSEVSQKEWMDELRRGVFIAKNTGNSVRLVLPYAKMAKVNKTAAFEFAEYIRIKVTDPGEVDEQPHDEYYFAFFPDIELAYKRIHDLWSKSQSQSETTNDGKPSDANLSVEPVAFPQEEEDVFGNVSSGMSAMLVGALTSPSSFLGKRRTQQQQRSRSGTQSSQRTNASTTTKTNGSQEDDNKRSSWSFPWFSYTSASSTATHPPPTESRQDDTVQLPPVPPGSSAASDEPAARGSTKKSGRFRSASTASIRQLALQSLGRRDQHQHTPSGSSSSSTPSETESTTSTTSASLQPLSAASVAASATAESNNGNSSHSGTRTRSRRSGSLSGLMKHARKVSRGFSPHDTPAYTDMTPGTATRVASTAGVPAHKSLRSPSWWISRAFREALQNHEPAIPGPHEPDEEDEAQYQAQMNEQLMRNFPMLGDAETVIAAFGSALWRTLPYYGRLFITQNHICFHSKVLAGRQRMVIPTRDITSIRRLKSKGYYLLHGIGIIPKDLQDEIYFEFSSVDARDRCYGLFYLLSCGEENSIRAYQQAGRPVSIKLSDILAISTEEHVLPPSEYSGPPLLSTVPTVEAPAPAAPTQPMHITCLTIGSRGDVQPYIALAKELQKDGHLCRIATHAEYKEWVEHHDIEFRSIGGDPGELMKLCVDNGFLSYSFIKEGMKFFYTWFEELLETAWDACQGTDMLIESPSAMVGVHMAEKLEIPYFRSMPFPWTRTTRFSHPFATQNYTRGRLLYNDMTYTMIDMALWTGTSKQINRFRRSVLGLPPTTLERLELWRVPHIYSFSPSVLPPPKDWPDYVHCTGYWFLDNPDKAWHPDPAFLAFLDAADERPIVYIGFGSIVVPDPEAVSATIVEAVLRADVRAIICKGWSSRMKGKGKTAEDVESSAMLDRYPGTIYSIDAVPHDWLFPRIQGVVHHGGAGTTAAGLRAGLPTIVKPFFGDQRFWGQRLEELGVGLCLVKLTVDRLADAIKTITQNKVMVHKASALGETLRQENGARNAVECIYHDIHLAKRIQQKAVETEGTRLSLLSARRHDSP</sequence>
<keyword evidence="4" id="KW-0808">Transferase</keyword>
<dbReference type="SMART" id="SM00568">
    <property type="entry name" value="GRAM"/>
    <property type="match status" value="2"/>
</dbReference>
<dbReference type="EC" id="2.4.1.173" evidence="2"/>
<dbReference type="PANTHER" id="PTHR48050">
    <property type="entry name" value="STEROL 3-BETA-GLUCOSYLTRANSFERASE"/>
    <property type="match status" value="1"/>
</dbReference>
<organism evidence="10 11">
    <name type="scientific">Syncephalastrum racemosum</name>
    <name type="common">Filamentous fungus</name>
    <dbReference type="NCBI Taxonomy" id="13706"/>
    <lineage>
        <taxon>Eukaryota</taxon>
        <taxon>Fungi</taxon>
        <taxon>Fungi incertae sedis</taxon>
        <taxon>Mucoromycota</taxon>
        <taxon>Mucoromycotina</taxon>
        <taxon>Mucoromycetes</taxon>
        <taxon>Mucorales</taxon>
        <taxon>Syncephalastraceae</taxon>
        <taxon>Syncephalastrum</taxon>
    </lineage>
</organism>
<gene>
    <name evidence="10" type="ORF">BCR43DRAFT_496118</name>
</gene>
<evidence type="ECO:0000256" key="7">
    <source>
        <dbReference type="ARBA" id="ARBA00049453"/>
    </source>
</evidence>
<evidence type="ECO:0000256" key="3">
    <source>
        <dbReference type="ARBA" id="ARBA00022676"/>
    </source>
</evidence>
<dbReference type="SUPFAM" id="SSF53756">
    <property type="entry name" value="UDP-Glycosyltransferase/glycogen phosphorylase"/>
    <property type="match status" value="1"/>
</dbReference>
<dbReference type="Proteomes" id="UP000242180">
    <property type="component" value="Unassembled WGS sequence"/>
</dbReference>
<dbReference type="InterPro" id="IPR050426">
    <property type="entry name" value="Glycosyltransferase_28"/>
</dbReference>
<dbReference type="InterPro" id="IPR002213">
    <property type="entry name" value="UDP_glucos_trans"/>
</dbReference>
<feature type="compositionally biased region" description="Acidic residues" evidence="8">
    <location>
        <begin position="89"/>
        <end position="104"/>
    </location>
</feature>